<evidence type="ECO:0000313" key="2">
    <source>
        <dbReference type="EMBL" id="OGB89548.1"/>
    </source>
</evidence>
<dbReference type="CDD" id="cd04179">
    <property type="entry name" value="DPM_DPG-synthase_like"/>
    <property type="match status" value="1"/>
</dbReference>
<dbReference type="EMBL" id="METM01000023">
    <property type="protein sequence ID" value="OGB89548.1"/>
    <property type="molecule type" value="Genomic_DNA"/>
</dbReference>
<sequence>MTELAVVLPVYNEEEIISQVIEEWAKELDALDIDFEIHAYNDGSRDGTLKALTGLASKYSNLIVHDKTNSGHGPTILKGYRENCDKDWIFQTDSDGEIGPEGFRELWKQRNNYDLLIGKRQRHHQPPARKIISSISRLLSRGLYGRGVSDANVPYRLMRAEKFRQLFFRIPADTFAPNLIISGMASIMKARILEAPVQQYPGPTGEASLNKMKLLGAALRAFFQTIGFRFGLYGQA</sequence>
<feature type="domain" description="Glycosyltransferase 2-like" evidence="1">
    <location>
        <begin position="6"/>
        <end position="165"/>
    </location>
</feature>
<dbReference type="PANTHER" id="PTHR48090:SF7">
    <property type="entry name" value="RFBJ PROTEIN"/>
    <property type="match status" value="1"/>
</dbReference>
<dbReference type="Pfam" id="PF00535">
    <property type="entry name" value="Glycos_transf_2"/>
    <property type="match status" value="1"/>
</dbReference>
<name>A0A1F4Q0T7_UNCSA</name>
<evidence type="ECO:0000313" key="3">
    <source>
        <dbReference type="Proteomes" id="UP000178724"/>
    </source>
</evidence>
<dbReference type="AlphaFoldDB" id="A0A1F4Q0T7"/>
<dbReference type="InterPro" id="IPR001173">
    <property type="entry name" value="Glyco_trans_2-like"/>
</dbReference>
<reference evidence="2 3" key="1">
    <citation type="journal article" date="2016" name="Nat. Commun.">
        <title>Thousands of microbial genomes shed light on interconnected biogeochemical processes in an aquifer system.</title>
        <authorList>
            <person name="Anantharaman K."/>
            <person name="Brown C.T."/>
            <person name="Hug L.A."/>
            <person name="Sharon I."/>
            <person name="Castelle C.J."/>
            <person name="Probst A.J."/>
            <person name="Thomas B.C."/>
            <person name="Singh A."/>
            <person name="Wilkins M.J."/>
            <person name="Karaoz U."/>
            <person name="Brodie E.L."/>
            <person name="Williams K.H."/>
            <person name="Hubbard S.S."/>
            <person name="Banfield J.F."/>
        </authorList>
    </citation>
    <scope>NUCLEOTIDE SEQUENCE [LARGE SCALE GENOMIC DNA]</scope>
</reference>
<dbReference type="Proteomes" id="UP000178724">
    <property type="component" value="Unassembled WGS sequence"/>
</dbReference>
<gene>
    <name evidence="2" type="ORF">A2625_01335</name>
</gene>
<dbReference type="Gene3D" id="3.90.550.10">
    <property type="entry name" value="Spore Coat Polysaccharide Biosynthesis Protein SpsA, Chain A"/>
    <property type="match status" value="1"/>
</dbReference>
<comment type="caution">
    <text evidence="2">The sequence shown here is derived from an EMBL/GenBank/DDBJ whole genome shotgun (WGS) entry which is preliminary data.</text>
</comment>
<protein>
    <recommendedName>
        <fullName evidence="1">Glycosyltransferase 2-like domain-containing protein</fullName>
    </recommendedName>
</protein>
<dbReference type="InterPro" id="IPR029044">
    <property type="entry name" value="Nucleotide-diphossugar_trans"/>
</dbReference>
<accession>A0A1F4Q0T7</accession>
<dbReference type="InterPro" id="IPR050256">
    <property type="entry name" value="Glycosyltransferase_2"/>
</dbReference>
<evidence type="ECO:0000259" key="1">
    <source>
        <dbReference type="Pfam" id="PF00535"/>
    </source>
</evidence>
<dbReference type="SUPFAM" id="SSF53448">
    <property type="entry name" value="Nucleotide-diphospho-sugar transferases"/>
    <property type="match status" value="1"/>
</dbReference>
<dbReference type="PANTHER" id="PTHR48090">
    <property type="entry name" value="UNDECAPRENYL-PHOSPHATE 4-DEOXY-4-FORMAMIDO-L-ARABINOSE TRANSFERASE-RELATED"/>
    <property type="match status" value="1"/>
</dbReference>
<organism evidence="2 3">
    <name type="scientific">candidate division WOR-1 bacterium RIFCSPHIGHO2_01_FULL_53_15</name>
    <dbReference type="NCBI Taxonomy" id="1802564"/>
    <lineage>
        <taxon>Bacteria</taxon>
        <taxon>Bacillati</taxon>
        <taxon>Saganbacteria</taxon>
    </lineage>
</organism>
<proteinExistence type="predicted"/>